<evidence type="ECO:0000313" key="2">
    <source>
        <dbReference type="Proteomes" id="UP000823674"/>
    </source>
</evidence>
<protein>
    <submittedName>
        <fullName evidence="1">Uncharacterized protein</fullName>
    </submittedName>
</protein>
<accession>A0ABQ7LTQ3</accession>
<proteinExistence type="predicted"/>
<keyword evidence="2" id="KW-1185">Reference proteome</keyword>
<dbReference type="Proteomes" id="UP000823674">
    <property type="component" value="Chromosome A08"/>
</dbReference>
<feature type="non-terminal residue" evidence="1">
    <location>
        <position position="1"/>
    </location>
</feature>
<dbReference type="EMBL" id="JADBGQ010000007">
    <property type="protein sequence ID" value="KAG5388784.1"/>
    <property type="molecule type" value="Genomic_DNA"/>
</dbReference>
<name>A0ABQ7LTQ3_BRACM</name>
<comment type="caution">
    <text evidence="1">The sequence shown here is derived from an EMBL/GenBank/DDBJ whole genome shotgun (WGS) entry which is preliminary data.</text>
</comment>
<dbReference type="Gene3D" id="2.40.50.140">
    <property type="entry name" value="Nucleic acid-binding proteins"/>
    <property type="match status" value="1"/>
</dbReference>
<dbReference type="InterPro" id="IPR012340">
    <property type="entry name" value="NA-bd_OB-fold"/>
</dbReference>
<evidence type="ECO:0000313" key="1">
    <source>
        <dbReference type="EMBL" id="KAG5388784.1"/>
    </source>
</evidence>
<reference evidence="1 2" key="1">
    <citation type="submission" date="2021-03" db="EMBL/GenBank/DDBJ databases">
        <authorList>
            <person name="King G.J."/>
            <person name="Bancroft I."/>
            <person name="Baten A."/>
            <person name="Bloomfield J."/>
            <person name="Borpatragohain P."/>
            <person name="He Z."/>
            <person name="Irish N."/>
            <person name="Irwin J."/>
            <person name="Liu K."/>
            <person name="Mauleon R.P."/>
            <person name="Moore J."/>
            <person name="Morris R."/>
            <person name="Ostergaard L."/>
            <person name="Wang B."/>
            <person name="Wells R."/>
        </authorList>
    </citation>
    <scope>NUCLEOTIDE SEQUENCE [LARGE SCALE GENOMIC DNA]</scope>
    <source>
        <strain evidence="1">R-o-18</strain>
        <tissue evidence="1">Leaf</tissue>
    </source>
</reference>
<sequence length="312" mass="35069">INSLIHSATLNCPHRNPGVTSKAPAINNHYLSHEQQSFKEIKTKTLFSLLITAMAKSYTILADLKAGRCSNTAEVRLLRFWEARNVKKGGELSFDILLLDENLSNLLIDFRPLYKDPLVPSVNSDLRTVSVKELSMHLSGFDVSRNNPNFRLYDESLSIRFNDGTSFDKLPESVSPIPTELFRFCSYNQLLELANTCKQLPGMHLESLLLDFLHHVSTHTWELTAIRSTITDRIPGARRVMLTLRLQSGDSVCVSFFYSMVLAFHSKFDSYGKEPRLVLATGVNPKIVGGRLFLNATSATHLYFDSETAVGK</sequence>
<organism evidence="1 2">
    <name type="scientific">Brassica rapa subsp. trilocularis</name>
    <dbReference type="NCBI Taxonomy" id="1813537"/>
    <lineage>
        <taxon>Eukaryota</taxon>
        <taxon>Viridiplantae</taxon>
        <taxon>Streptophyta</taxon>
        <taxon>Embryophyta</taxon>
        <taxon>Tracheophyta</taxon>
        <taxon>Spermatophyta</taxon>
        <taxon>Magnoliopsida</taxon>
        <taxon>eudicotyledons</taxon>
        <taxon>Gunneridae</taxon>
        <taxon>Pentapetalae</taxon>
        <taxon>rosids</taxon>
        <taxon>malvids</taxon>
        <taxon>Brassicales</taxon>
        <taxon>Brassicaceae</taxon>
        <taxon>Brassiceae</taxon>
        <taxon>Brassica</taxon>
    </lineage>
</organism>
<gene>
    <name evidence="1" type="primary">A08p010380.1_BraROA</name>
    <name evidence="1" type="ORF">IGI04_030325</name>
</gene>